<dbReference type="SMART" id="SM00450">
    <property type="entry name" value="RHOD"/>
    <property type="match status" value="1"/>
</dbReference>
<protein>
    <submittedName>
        <fullName evidence="2">YCH1</fullName>
    </submittedName>
</protein>
<dbReference type="GO" id="GO:0005737">
    <property type="term" value="C:cytoplasm"/>
    <property type="evidence" value="ECO:0007669"/>
    <property type="project" value="TreeGrafter"/>
</dbReference>
<dbReference type="InterPro" id="IPR001763">
    <property type="entry name" value="Rhodanese-like_dom"/>
</dbReference>
<dbReference type="Gene3D" id="3.40.250.10">
    <property type="entry name" value="Rhodanese-like domain"/>
    <property type="match status" value="1"/>
</dbReference>
<reference evidence="2 3" key="1">
    <citation type="submission" date="2024-03" db="EMBL/GenBank/DDBJ databases">
        <title>The Acrasis kona genome and developmental transcriptomes reveal deep origins of eukaryotic multicellular pathways.</title>
        <authorList>
            <person name="Sheikh S."/>
            <person name="Fu C.-J."/>
            <person name="Brown M.W."/>
            <person name="Baldauf S.L."/>
        </authorList>
    </citation>
    <scope>NUCLEOTIDE SEQUENCE [LARGE SCALE GENOMIC DNA]</scope>
    <source>
        <strain evidence="2 3">ATCC MYA-3509</strain>
    </source>
</reference>
<dbReference type="AlphaFoldDB" id="A0AAW2ZLJ1"/>
<dbReference type="Proteomes" id="UP001431209">
    <property type="component" value="Unassembled WGS sequence"/>
</dbReference>
<dbReference type="PANTHER" id="PTHR10828:SF38">
    <property type="entry name" value="ARSENICAL-RESISTANCE PROTEIN 2-RELATED"/>
    <property type="match status" value="1"/>
</dbReference>
<proteinExistence type="predicted"/>
<dbReference type="GO" id="GO:0005634">
    <property type="term" value="C:nucleus"/>
    <property type="evidence" value="ECO:0007669"/>
    <property type="project" value="TreeGrafter"/>
</dbReference>
<dbReference type="PROSITE" id="PS50206">
    <property type="entry name" value="RHODANESE_3"/>
    <property type="match status" value="1"/>
</dbReference>
<organism evidence="2 3">
    <name type="scientific">Acrasis kona</name>
    <dbReference type="NCBI Taxonomy" id="1008807"/>
    <lineage>
        <taxon>Eukaryota</taxon>
        <taxon>Discoba</taxon>
        <taxon>Heterolobosea</taxon>
        <taxon>Tetramitia</taxon>
        <taxon>Eutetramitia</taxon>
        <taxon>Acrasidae</taxon>
        <taxon>Acrasis</taxon>
    </lineage>
</organism>
<feature type="domain" description="Rhodanese" evidence="1">
    <location>
        <begin position="38"/>
        <end position="138"/>
    </location>
</feature>
<evidence type="ECO:0000313" key="2">
    <source>
        <dbReference type="EMBL" id="KAL0490228.1"/>
    </source>
</evidence>
<dbReference type="Pfam" id="PF00581">
    <property type="entry name" value="Rhodanese"/>
    <property type="match status" value="1"/>
</dbReference>
<dbReference type="SUPFAM" id="SSF52821">
    <property type="entry name" value="Rhodanese/Cell cycle control phosphatase"/>
    <property type="match status" value="1"/>
</dbReference>
<name>A0AAW2ZLJ1_9EUKA</name>
<gene>
    <name evidence="2" type="ORF">AKO1_006586</name>
</gene>
<feature type="non-terminal residue" evidence="2">
    <location>
        <position position="174"/>
    </location>
</feature>
<keyword evidence="3" id="KW-1185">Reference proteome</keyword>
<dbReference type="PANTHER" id="PTHR10828">
    <property type="entry name" value="M-PHASE INDUCER PHOSPHATASE DUAL SPECIFICITY PHOSPHATASE CDC25"/>
    <property type="match status" value="1"/>
</dbReference>
<dbReference type="EMBL" id="JAOPGA020001654">
    <property type="protein sequence ID" value="KAL0490228.1"/>
    <property type="molecule type" value="Genomic_DNA"/>
</dbReference>
<dbReference type="GO" id="GO:0004725">
    <property type="term" value="F:protein tyrosine phosphatase activity"/>
    <property type="evidence" value="ECO:0007669"/>
    <property type="project" value="TreeGrafter"/>
</dbReference>
<evidence type="ECO:0000259" key="1">
    <source>
        <dbReference type="PROSITE" id="PS50206"/>
    </source>
</evidence>
<sequence length="174" mass="19535">MTTNSPSTRPRALSSLSITVPKPTFTKMDPSVLSAMLSQEDVVVVDVRDDDYLGGAIKGSIRLPFSEFEGKVDDLVKQLIKDKKETVVFYCMFSQQRAPTCASTFVDAATQLESNNIKVYVLSGGFHLWLKTFSDSEQGSADATYVQDFDRNYWKFDPVSSTLFHKEDVHFLPE</sequence>
<evidence type="ECO:0000313" key="3">
    <source>
        <dbReference type="Proteomes" id="UP001431209"/>
    </source>
</evidence>
<dbReference type="InterPro" id="IPR036873">
    <property type="entry name" value="Rhodanese-like_dom_sf"/>
</dbReference>
<comment type="caution">
    <text evidence="2">The sequence shown here is derived from an EMBL/GenBank/DDBJ whole genome shotgun (WGS) entry which is preliminary data.</text>
</comment>
<accession>A0AAW2ZLJ1</accession>